<evidence type="ECO:0000313" key="2">
    <source>
        <dbReference type="EMBL" id="WTR68795.1"/>
    </source>
</evidence>
<dbReference type="Proteomes" id="UP001622594">
    <property type="component" value="Chromosome"/>
</dbReference>
<protein>
    <submittedName>
        <fullName evidence="2">Uncharacterized protein</fullName>
    </submittedName>
</protein>
<evidence type="ECO:0000256" key="1">
    <source>
        <dbReference type="SAM" id="MobiDB-lite"/>
    </source>
</evidence>
<organism evidence="2 3">
    <name type="scientific">Streptomyces zaomyceticus</name>
    <dbReference type="NCBI Taxonomy" id="68286"/>
    <lineage>
        <taxon>Bacteria</taxon>
        <taxon>Bacillati</taxon>
        <taxon>Actinomycetota</taxon>
        <taxon>Actinomycetes</taxon>
        <taxon>Kitasatosporales</taxon>
        <taxon>Streptomycetaceae</taxon>
        <taxon>Streptomyces</taxon>
    </lineage>
</organism>
<dbReference type="RefSeq" id="WP_406132869.1">
    <property type="nucleotide sequence ID" value="NZ_CP108188.1"/>
</dbReference>
<proteinExistence type="predicted"/>
<reference evidence="2 3" key="1">
    <citation type="submission" date="2022-10" db="EMBL/GenBank/DDBJ databases">
        <title>The complete genomes of actinobacterial strains from the NBC collection.</title>
        <authorList>
            <person name="Joergensen T.S."/>
            <person name="Alvarez Arevalo M."/>
            <person name="Sterndorff E.B."/>
            <person name="Faurdal D."/>
            <person name="Vuksanovic O."/>
            <person name="Mourched A.-S."/>
            <person name="Charusanti P."/>
            <person name="Shaw S."/>
            <person name="Blin K."/>
            <person name="Weber T."/>
        </authorList>
    </citation>
    <scope>NUCLEOTIDE SEQUENCE [LARGE SCALE GENOMIC DNA]</scope>
    <source>
        <strain evidence="2 3">NBC_00123</strain>
    </source>
</reference>
<accession>A0ABZ1L4A1</accession>
<feature type="region of interest" description="Disordered" evidence="1">
    <location>
        <begin position="1"/>
        <end position="43"/>
    </location>
</feature>
<keyword evidence="3" id="KW-1185">Reference proteome</keyword>
<dbReference type="EMBL" id="CP108188">
    <property type="protein sequence ID" value="WTR68795.1"/>
    <property type="molecule type" value="Genomic_DNA"/>
</dbReference>
<sequence length="110" mass="12313">MSTLVERDDPPGVTQLSGQAREVLPSPLPVQGEQRTTQTAEVEQKHPWIGGDVDDTATGRRGTLHGTVFVIEVVGRDGSSQHHPNRLVGFERDRMDRTWPEFRSPRCLIE</sequence>
<gene>
    <name evidence="2" type="ORF">OG814_05670</name>
</gene>
<feature type="compositionally biased region" description="Basic and acidic residues" evidence="1">
    <location>
        <begin position="1"/>
        <end position="10"/>
    </location>
</feature>
<evidence type="ECO:0000313" key="3">
    <source>
        <dbReference type="Proteomes" id="UP001622594"/>
    </source>
</evidence>
<name>A0ABZ1L4A1_9ACTN</name>